<keyword evidence="4" id="KW-0804">Transcription</keyword>
<evidence type="ECO:0000313" key="8">
    <source>
        <dbReference type="Proteomes" id="UP000504607"/>
    </source>
</evidence>
<feature type="region of interest" description="Disordered" evidence="6">
    <location>
        <begin position="185"/>
        <end position="222"/>
    </location>
</feature>
<dbReference type="SUPFAM" id="SSF101941">
    <property type="entry name" value="NAC domain"/>
    <property type="match status" value="1"/>
</dbReference>
<dbReference type="PROSITE" id="PS51005">
    <property type="entry name" value="NAC"/>
    <property type="match status" value="1"/>
</dbReference>
<keyword evidence="5" id="KW-0539">Nucleus</keyword>
<proteinExistence type="predicted"/>
<dbReference type="InParanoid" id="A0A6I9S7Z7"/>
<dbReference type="Pfam" id="PF02365">
    <property type="entry name" value="NAM"/>
    <property type="match status" value="1"/>
</dbReference>
<gene>
    <name evidence="9" type="primary">LOC105057977</name>
</gene>
<evidence type="ECO:0000256" key="6">
    <source>
        <dbReference type="SAM" id="MobiDB-lite"/>
    </source>
</evidence>
<dbReference type="AlphaFoldDB" id="A0A6I9S7Z7"/>
<feature type="compositionally biased region" description="Polar residues" evidence="6">
    <location>
        <begin position="203"/>
        <end position="220"/>
    </location>
</feature>
<dbReference type="OrthoDB" id="1625833at2759"/>
<feature type="compositionally biased region" description="Low complexity" evidence="6">
    <location>
        <begin position="185"/>
        <end position="196"/>
    </location>
</feature>
<evidence type="ECO:0000256" key="1">
    <source>
        <dbReference type="ARBA" id="ARBA00004123"/>
    </source>
</evidence>
<keyword evidence="2" id="KW-0805">Transcription regulation</keyword>
<feature type="domain" description="NAC" evidence="7">
    <location>
        <begin position="9"/>
        <end position="149"/>
    </location>
</feature>
<dbReference type="GeneID" id="105057977"/>
<accession>A0A6I9S7Z7</accession>
<evidence type="ECO:0000256" key="4">
    <source>
        <dbReference type="ARBA" id="ARBA00023163"/>
    </source>
</evidence>
<reference evidence="9" key="1">
    <citation type="submission" date="2025-08" db="UniProtKB">
        <authorList>
            <consortium name="RefSeq"/>
        </authorList>
    </citation>
    <scope>IDENTIFICATION</scope>
</reference>
<evidence type="ECO:0000256" key="3">
    <source>
        <dbReference type="ARBA" id="ARBA00023125"/>
    </source>
</evidence>
<dbReference type="RefSeq" id="XP_010939027.1">
    <property type="nucleotide sequence ID" value="XM_010940725.3"/>
</dbReference>
<dbReference type="GO" id="GO:0003677">
    <property type="term" value="F:DNA binding"/>
    <property type="evidence" value="ECO:0007669"/>
    <property type="project" value="UniProtKB-KW"/>
</dbReference>
<sequence length="420" mass="46524">MCPSAPFSVPLDINASSTDEELVLFVGGRKFGDPVPDNVITEVSPFSVEPWNSPEDMWYLYNPDDPQSLNGECEIKVTRTGYWKPMGGLRIFTSTPTVGRKTTREFYIGKAPNGDKTGWTMHEYQTEQKTHQGINKEQDHCSLYRVFFQINERPNHEEQHNSMIADAADGDYLEHVLLNLLEQENNSSSSGAGNRSQMVGRDQQGQSVLSGTSVTGPETDSSAEDVYATCDFSKGDYLELNDLYSPGTSSSSSDNSSLMSVNSDEYFDADALLRDLENEHNPRVEEEHADCRYSVSASVKSNQVVIRPPPSDAYVAQPFELPNILGLVIQQILFFELKTCHSLIALNAQFAVTVAVIWWQKGAHLPIQCLKGHGLPALPLLLMSYLITGRLLVQANLQVVIQTNLLPVVHVAAGLPEVRD</sequence>
<keyword evidence="3" id="KW-0238">DNA-binding</keyword>
<dbReference type="Proteomes" id="UP000504607">
    <property type="component" value="Chromosome 15"/>
</dbReference>
<name>A0A6I9S7Z7_ELAGV</name>
<dbReference type="FunCoup" id="A0A6I9S7Z7">
    <property type="interactions" value="13"/>
</dbReference>
<dbReference type="GO" id="GO:0005634">
    <property type="term" value="C:nucleus"/>
    <property type="evidence" value="ECO:0007669"/>
    <property type="project" value="UniProtKB-SubCell"/>
</dbReference>
<organism evidence="8 9">
    <name type="scientific">Elaeis guineensis var. tenera</name>
    <name type="common">Oil palm</name>
    <dbReference type="NCBI Taxonomy" id="51953"/>
    <lineage>
        <taxon>Eukaryota</taxon>
        <taxon>Viridiplantae</taxon>
        <taxon>Streptophyta</taxon>
        <taxon>Embryophyta</taxon>
        <taxon>Tracheophyta</taxon>
        <taxon>Spermatophyta</taxon>
        <taxon>Magnoliopsida</taxon>
        <taxon>Liliopsida</taxon>
        <taxon>Arecaceae</taxon>
        <taxon>Arecoideae</taxon>
        <taxon>Cocoseae</taxon>
        <taxon>Elaeidinae</taxon>
        <taxon>Elaeis</taxon>
    </lineage>
</organism>
<protein>
    <submittedName>
        <fullName evidence="9">NAC domain-containing protein 35 isoform X1</fullName>
    </submittedName>
</protein>
<evidence type="ECO:0000259" key="7">
    <source>
        <dbReference type="PROSITE" id="PS51005"/>
    </source>
</evidence>
<dbReference type="GO" id="GO:0006355">
    <property type="term" value="P:regulation of DNA-templated transcription"/>
    <property type="evidence" value="ECO:0007669"/>
    <property type="project" value="InterPro"/>
</dbReference>
<dbReference type="PANTHER" id="PTHR31989">
    <property type="entry name" value="NAC DOMAIN-CONTAINING PROTEIN 82-RELATED"/>
    <property type="match status" value="1"/>
</dbReference>
<dbReference type="KEGG" id="egu:105057977"/>
<dbReference type="Gene3D" id="2.170.150.80">
    <property type="entry name" value="NAC domain"/>
    <property type="match status" value="1"/>
</dbReference>
<evidence type="ECO:0000256" key="2">
    <source>
        <dbReference type="ARBA" id="ARBA00023015"/>
    </source>
</evidence>
<keyword evidence="8" id="KW-1185">Reference proteome</keyword>
<evidence type="ECO:0000256" key="5">
    <source>
        <dbReference type="ARBA" id="ARBA00023242"/>
    </source>
</evidence>
<evidence type="ECO:0000313" key="9">
    <source>
        <dbReference type="RefSeq" id="XP_010939027.1"/>
    </source>
</evidence>
<comment type="subcellular location">
    <subcellularLocation>
        <location evidence="1">Nucleus</location>
    </subcellularLocation>
</comment>
<dbReference type="InterPro" id="IPR003441">
    <property type="entry name" value="NAC-dom"/>
</dbReference>
<dbReference type="InterPro" id="IPR036093">
    <property type="entry name" value="NAC_dom_sf"/>
</dbReference>